<name>A0AC61N7M0_9FIRM</name>
<protein>
    <submittedName>
        <fullName evidence="1">Cysteine hydrolase</fullName>
    </submittedName>
</protein>
<keyword evidence="1" id="KW-0378">Hydrolase</keyword>
<accession>A0AC61N7M0</accession>
<dbReference type="EMBL" id="CP068393">
    <property type="protein sequence ID" value="QUC67519.1"/>
    <property type="molecule type" value="Genomic_DNA"/>
</dbReference>
<reference evidence="1" key="1">
    <citation type="submission" date="2021-01" db="EMBL/GenBank/DDBJ databases">
        <title>Complete genome sequence of Clostridiales bacterium R-7.</title>
        <authorList>
            <person name="Mahoney-Kurpe S.C."/>
            <person name="Palevich N."/>
            <person name="Koike S."/>
            <person name="Moon C.D."/>
            <person name="Attwood G.T."/>
        </authorList>
    </citation>
    <scope>NUCLEOTIDE SEQUENCE</scope>
    <source>
        <strain evidence="1">R-7</strain>
    </source>
</reference>
<dbReference type="Proteomes" id="UP000682782">
    <property type="component" value="Chromosome"/>
</dbReference>
<proteinExistence type="predicted"/>
<evidence type="ECO:0000313" key="2">
    <source>
        <dbReference type="Proteomes" id="UP000682782"/>
    </source>
</evidence>
<keyword evidence="2" id="KW-1185">Reference proteome</keyword>
<gene>
    <name evidence="1" type="ORF">JYE49_02120</name>
</gene>
<sequence length="178" mass="19226">MKDRKILVAVDLQNDFIDGALGTKEAEAIVPAAAARIREWREDGAEIFATLDTHEENYAETQEGKRLPVAHCIRGTEGWQLNPVIREALGDCILVEKPTFGSIRLPELIREKIGDGKGATIELIGLCTDICVVSNALLLKAAFPEATIQVSSGCCAGVTPEKHKAALETMASCQIDIL</sequence>
<organism evidence="1 2">
    <name type="scientific">Aristaeella hokkaidonensis</name>
    <dbReference type="NCBI Taxonomy" id="3046382"/>
    <lineage>
        <taxon>Bacteria</taxon>
        <taxon>Bacillati</taxon>
        <taxon>Bacillota</taxon>
        <taxon>Clostridia</taxon>
        <taxon>Eubacteriales</taxon>
        <taxon>Aristaeellaceae</taxon>
        <taxon>Aristaeella</taxon>
    </lineage>
</organism>
<evidence type="ECO:0000313" key="1">
    <source>
        <dbReference type="EMBL" id="QUC67519.1"/>
    </source>
</evidence>